<dbReference type="CDD" id="cd09911">
    <property type="entry name" value="Lin0431_like"/>
    <property type="match status" value="1"/>
</dbReference>
<gene>
    <name evidence="2" type="ORF">G7082_06420</name>
</gene>
<name>A0A6G8AXP6_9ENTE</name>
<keyword evidence="1" id="KW-0812">Transmembrane</keyword>
<accession>A0A6G8AXP6</accession>
<evidence type="ECO:0000313" key="2">
    <source>
        <dbReference type="EMBL" id="QIL49750.1"/>
    </source>
</evidence>
<keyword evidence="1" id="KW-1133">Transmembrane helix</keyword>
<dbReference type="KEGG" id="vhy:G7082_06420"/>
<dbReference type="Pfam" id="PF07009">
    <property type="entry name" value="NusG_II"/>
    <property type="match status" value="1"/>
</dbReference>
<dbReference type="AlphaFoldDB" id="A0A6G8AXP6"/>
<keyword evidence="3" id="KW-1185">Reference proteome</keyword>
<evidence type="ECO:0000256" key="1">
    <source>
        <dbReference type="SAM" id="Phobius"/>
    </source>
</evidence>
<dbReference type="EMBL" id="CP049887">
    <property type="protein sequence ID" value="QIL49750.1"/>
    <property type="molecule type" value="Genomic_DNA"/>
</dbReference>
<dbReference type="Gene3D" id="2.60.320.10">
    <property type="entry name" value="N-utilization substance G protein NusG, insert domain"/>
    <property type="match status" value="1"/>
</dbReference>
<sequence length="142" mass="16401">MIWKELKKQWRFMDGVVILCLVVLSFVPLVIFSMNQKDATGNKEGTIAVISIDGKEVDRFELNEDTKHYEKTYHPGKDKYNIVEMEGTRIRVREDNSPDQIAVRTSWISRVGQTSICLPHKLVIEIISQNPSDDDEDMIITF</sequence>
<evidence type="ECO:0000313" key="3">
    <source>
        <dbReference type="Proteomes" id="UP000501747"/>
    </source>
</evidence>
<feature type="transmembrane region" description="Helical" evidence="1">
    <location>
        <begin position="12"/>
        <end position="34"/>
    </location>
</feature>
<keyword evidence="1" id="KW-0472">Membrane</keyword>
<protein>
    <submittedName>
        <fullName evidence="2">NusG domain II-containing protein</fullName>
    </submittedName>
</protein>
<proteinExistence type="predicted"/>
<reference evidence="2 3" key="1">
    <citation type="submission" date="2020-03" db="EMBL/GenBank/DDBJ databases">
        <title>Vagococcus sp. nov., isolated from beetles.</title>
        <authorList>
            <person name="Hyun D.-W."/>
            <person name="Bae J.-W."/>
        </authorList>
    </citation>
    <scope>NUCLEOTIDE SEQUENCE [LARGE SCALE GENOMIC DNA]</scope>
    <source>
        <strain evidence="2 3">HDW17B</strain>
    </source>
</reference>
<dbReference type="InterPro" id="IPR038690">
    <property type="entry name" value="NusG_2_sf"/>
</dbReference>
<dbReference type="Proteomes" id="UP000501747">
    <property type="component" value="Chromosome"/>
</dbReference>
<organism evidence="2 3">
    <name type="scientific">Vagococcus hydrophili</name>
    <dbReference type="NCBI Taxonomy" id="2714947"/>
    <lineage>
        <taxon>Bacteria</taxon>
        <taxon>Bacillati</taxon>
        <taxon>Bacillota</taxon>
        <taxon>Bacilli</taxon>
        <taxon>Lactobacillales</taxon>
        <taxon>Enterococcaceae</taxon>
        <taxon>Vagococcus</taxon>
    </lineage>
</organism>